<keyword evidence="3" id="KW-1185">Reference proteome</keyword>
<comment type="caution">
    <text evidence="2">The sequence shown here is derived from an EMBL/GenBank/DDBJ whole genome shotgun (WGS) entry which is preliminary data.</text>
</comment>
<evidence type="ECO:0000313" key="3">
    <source>
        <dbReference type="Proteomes" id="UP001321473"/>
    </source>
</evidence>
<dbReference type="AlphaFoldDB" id="A0AAQ4DTT5"/>
<sequence>MRDTDSTLKNYFFAASLAGLQKNCTGERQKYKRHSANSFRDKKKYRSKKILKPYAFRLPSSPYFVRKARVMSAEEDMTLNGKIQLVVIALLLSCMGSSVQGDSGSSEPHKATDIAK</sequence>
<reference evidence="2 3" key="1">
    <citation type="journal article" date="2023" name="Arcadia Sci">
        <title>De novo assembly of a long-read Amblyomma americanum tick genome.</title>
        <authorList>
            <person name="Chou S."/>
            <person name="Poskanzer K.E."/>
            <person name="Rollins M."/>
            <person name="Thuy-Boun P.S."/>
        </authorList>
    </citation>
    <scope>NUCLEOTIDE SEQUENCE [LARGE SCALE GENOMIC DNA]</scope>
    <source>
        <strain evidence="2">F_SG_1</strain>
        <tissue evidence="2">Salivary glands</tissue>
    </source>
</reference>
<name>A0AAQ4DTT5_AMBAM</name>
<dbReference type="EMBL" id="JARKHS020026911">
    <property type="protein sequence ID" value="KAK8765875.1"/>
    <property type="molecule type" value="Genomic_DNA"/>
</dbReference>
<gene>
    <name evidence="2" type="ORF">V5799_007344</name>
</gene>
<dbReference type="Proteomes" id="UP001321473">
    <property type="component" value="Unassembled WGS sequence"/>
</dbReference>
<feature type="non-terminal residue" evidence="2">
    <location>
        <position position="116"/>
    </location>
</feature>
<feature type="compositionally biased region" description="Polar residues" evidence="1">
    <location>
        <begin position="97"/>
        <end position="106"/>
    </location>
</feature>
<accession>A0AAQ4DTT5</accession>
<proteinExistence type="predicted"/>
<feature type="region of interest" description="Disordered" evidence="1">
    <location>
        <begin position="97"/>
        <end position="116"/>
    </location>
</feature>
<evidence type="ECO:0000256" key="1">
    <source>
        <dbReference type="SAM" id="MobiDB-lite"/>
    </source>
</evidence>
<organism evidence="2 3">
    <name type="scientific">Amblyomma americanum</name>
    <name type="common">Lone star tick</name>
    <dbReference type="NCBI Taxonomy" id="6943"/>
    <lineage>
        <taxon>Eukaryota</taxon>
        <taxon>Metazoa</taxon>
        <taxon>Ecdysozoa</taxon>
        <taxon>Arthropoda</taxon>
        <taxon>Chelicerata</taxon>
        <taxon>Arachnida</taxon>
        <taxon>Acari</taxon>
        <taxon>Parasitiformes</taxon>
        <taxon>Ixodida</taxon>
        <taxon>Ixodoidea</taxon>
        <taxon>Ixodidae</taxon>
        <taxon>Amblyomminae</taxon>
        <taxon>Amblyomma</taxon>
    </lineage>
</organism>
<evidence type="ECO:0000313" key="2">
    <source>
        <dbReference type="EMBL" id="KAK8765875.1"/>
    </source>
</evidence>
<feature type="compositionally biased region" description="Basic and acidic residues" evidence="1">
    <location>
        <begin position="107"/>
        <end position="116"/>
    </location>
</feature>
<protein>
    <submittedName>
        <fullName evidence="2">Uncharacterized protein</fullName>
    </submittedName>
</protein>